<evidence type="ECO:0000313" key="4">
    <source>
        <dbReference type="Proteomes" id="UP000195139"/>
    </source>
</evidence>
<organism evidence="3">
    <name type="scientific">Candidatus Enterococcus mansonii</name>
    <dbReference type="NCBI Taxonomy" id="1834181"/>
    <lineage>
        <taxon>Bacteria</taxon>
        <taxon>Bacillati</taxon>
        <taxon>Bacillota</taxon>
        <taxon>Bacilli</taxon>
        <taxon>Lactobacillales</taxon>
        <taxon>Enterococcaceae</taxon>
        <taxon>Enterococcus</taxon>
    </lineage>
</organism>
<reference evidence="2 4" key="2">
    <citation type="submission" date="2018-07" db="EMBL/GenBank/DDBJ databases">
        <title>The Genome Sequence of Enterococcus sp. DIV0659b.</title>
        <authorList>
            <consortium name="The Broad Institute Genomics Platform"/>
            <consortium name="The Broad Institute Genomic Center for Infectious Diseases"/>
            <person name="Earl A."/>
            <person name="Manson A."/>
            <person name="Schwartman J."/>
            <person name="Gilmore M."/>
            <person name="Abouelleil A."/>
            <person name="Cao P."/>
            <person name="Chapman S."/>
            <person name="Cusick C."/>
            <person name="Shea T."/>
            <person name="Young S."/>
            <person name="Neafsey D."/>
            <person name="Nusbaum C."/>
            <person name="Birren B."/>
        </authorList>
    </citation>
    <scope>NUCLEOTIDE SEQUENCE [LARGE SCALE GENOMIC DNA]</scope>
    <source>
        <strain evidence="2 4">4G2_DIV0659</strain>
    </source>
</reference>
<evidence type="ECO:0000256" key="1">
    <source>
        <dbReference type="SAM" id="Phobius"/>
    </source>
</evidence>
<dbReference type="STRING" id="1834181.A5880_001644"/>
<proteinExistence type="predicted"/>
<evidence type="ECO:0000313" key="3">
    <source>
        <dbReference type="EMBL" id="OTO08644.1"/>
    </source>
</evidence>
<dbReference type="AlphaFoldDB" id="A0A242CEF6"/>
<gene>
    <name evidence="3" type="ORF">A5880_001644</name>
    <name evidence="2" type="ORF">A5880_001724</name>
</gene>
<feature type="transmembrane region" description="Helical" evidence="1">
    <location>
        <begin position="12"/>
        <end position="35"/>
    </location>
</feature>
<dbReference type="EMBL" id="NGLE02000001">
    <property type="protein sequence ID" value="MEI5994166.1"/>
    <property type="molecule type" value="Genomic_DNA"/>
</dbReference>
<keyword evidence="1" id="KW-0812">Transmembrane</keyword>
<accession>A0A242CEF6</accession>
<dbReference type="EMBL" id="NGLE01000002">
    <property type="protein sequence ID" value="OTO08644.1"/>
    <property type="molecule type" value="Genomic_DNA"/>
</dbReference>
<keyword evidence="4" id="KW-1185">Reference proteome</keyword>
<keyword evidence="1" id="KW-1133">Transmembrane helix</keyword>
<keyword evidence="1" id="KW-0472">Membrane</keyword>
<reference evidence="3" key="1">
    <citation type="submission" date="2017-05" db="EMBL/GenBank/DDBJ databases">
        <title>The Genome Sequence of Enterococcus sp. 4G2_DIV0659.</title>
        <authorList>
            <consortium name="The Broad Institute Genomics Platform"/>
            <consortium name="The Broad Institute Genomic Center for Infectious Diseases"/>
            <person name="Earl A."/>
            <person name="Manson A."/>
            <person name="Schwartman J."/>
            <person name="Gilmore M."/>
            <person name="Abouelleil A."/>
            <person name="Cao P."/>
            <person name="Chapman S."/>
            <person name="Cusick C."/>
            <person name="Shea T."/>
            <person name="Young S."/>
            <person name="Neafsey D."/>
            <person name="Nusbaum C."/>
            <person name="Birren B."/>
        </authorList>
    </citation>
    <scope>NUCLEOTIDE SEQUENCE [LARGE SCALE GENOMIC DNA]</scope>
    <source>
        <strain evidence="3">4G2_DIV0659</strain>
    </source>
</reference>
<comment type="caution">
    <text evidence="3">The sequence shown here is derived from an EMBL/GenBank/DDBJ whole genome shotgun (WGS) entry which is preliminary data.</text>
</comment>
<sequence>MKSIKMVEQQEKLLNCGWCSTIGVGVGIGIIAIAVT</sequence>
<dbReference type="Proteomes" id="UP000195139">
    <property type="component" value="Unassembled WGS sequence"/>
</dbReference>
<evidence type="ECO:0000313" key="2">
    <source>
        <dbReference type="EMBL" id="MEI5994166.1"/>
    </source>
</evidence>
<name>A0A242CEF6_9ENTE</name>
<protein>
    <submittedName>
        <fullName evidence="3">Uncharacterized protein</fullName>
    </submittedName>
</protein>